<keyword evidence="3" id="KW-1185">Reference proteome</keyword>
<dbReference type="EMBL" id="UHDZ01000001">
    <property type="protein sequence ID" value="SUM70128.1"/>
    <property type="molecule type" value="Genomic_DNA"/>
</dbReference>
<feature type="transmembrane region" description="Helical" evidence="1">
    <location>
        <begin position="25"/>
        <end position="48"/>
    </location>
</feature>
<dbReference type="RefSeq" id="WP_165417913.1">
    <property type="nucleotide sequence ID" value="NZ_RXXC01000079.1"/>
</dbReference>
<evidence type="ECO:0000313" key="3">
    <source>
        <dbReference type="Proteomes" id="UP000255425"/>
    </source>
</evidence>
<organism evidence="2 3">
    <name type="scientific">Staphylococcus saccharolyticus</name>
    <dbReference type="NCBI Taxonomy" id="33028"/>
    <lineage>
        <taxon>Bacteria</taxon>
        <taxon>Bacillati</taxon>
        <taxon>Bacillota</taxon>
        <taxon>Bacilli</taxon>
        <taxon>Bacillales</taxon>
        <taxon>Staphylococcaceae</taxon>
        <taxon>Staphylococcus</taxon>
    </lineage>
</organism>
<gene>
    <name evidence="2" type="ORF">NCTC11807_01066</name>
</gene>
<accession>A0A380H3C3</accession>
<protein>
    <submittedName>
        <fullName evidence="2">Cell wall surface anchor family protein</fullName>
    </submittedName>
</protein>
<keyword evidence="1" id="KW-0472">Membrane</keyword>
<name>A0A380H3C3_9STAP</name>
<dbReference type="AlphaFoldDB" id="A0A380H3C3"/>
<keyword evidence="1" id="KW-1133">Transmembrane helix</keyword>
<sequence length="57" mass="6632">MKENKRIHNLDKKITRFSIRKYQGYGAASVAIIGFILMSHMQIVLILIKTIVRMLTQ</sequence>
<evidence type="ECO:0000313" key="2">
    <source>
        <dbReference type="EMBL" id="SUM70128.1"/>
    </source>
</evidence>
<keyword evidence="1" id="KW-0812">Transmembrane</keyword>
<evidence type="ECO:0000256" key="1">
    <source>
        <dbReference type="SAM" id="Phobius"/>
    </source>
</evidence>
<dbReference type="Proteomes" id="UP000255425">
    <property type="component" value="Unassembled WGS sequence"/>
</dbReference>
<reference evidence="2 3" key="1">
    <citation type="submission" date="2018-06" db="EMBL/GenBank/DDBJ databases">
        <authorList>
            <consortium name="Pathogen Informatics"/>
            <person name="Doyle S."/>
        </authorList>
    </citation>
    <scope>NUCLEOTIDE SEQUENCE [LARGE SCALE GENOMIC DNA]</scope>
    <source>
        <strain evidence="2 3">NCTC11807</strain>
    </source>
</reference>
<proteinExistence type="predicted"/>